<protein>
    <submittedName>
        <fullName evidence="10">SusC/RagA family TonB-linked outer membrane protein</fullName>
    </submittedName>
</protein>
<dbReference type="InterPro" id="IPR008969">
    <property type="entry name" value="CarboxyPept-like_regulatory"/>
</dbReference>
<comment type="caution">
    <text evidence="10">The sequence shown here is derived from an EMBL/GenBank/DDBJ whole genome shotgun (WGS) entry which is preliminary data.</text>
</comment>
<keyword evidence="8" id="KW-0732">Signal</keyword>
<reference evidence="11" key="1">
    <citation type="journal article" date="2019" name="Int. J. Syst. Evol. Microbiol.">
        <title>The Global Catalogue of Microorganisms (GCM) 10K type strain sequencing project: providing services to taxonomists for standard genome sequencing and annotation.</title>
        <authorList>
            <consortium name="The Broad Institute Genomics Platform"/>
            <consortium name="The Broad Institute Genome Sequencing Center for Infectious Disease"/>
            <person name="Wu L."/>
            <person name="Ma J."/>
        </authorList>
    </citation>
    <scope>NUCLEOTIDE SEQUENCE [LARGE SCALE GENOMIC DNA]</scope>
    <source>
        <strain evidence="11">KCTC 42456</strain>
    </source>
</reference>
<dbReference type="Pfam" id="PF13715">
    <property type="entry name" value="CarbopepD_reg_2"/>
    <property type="match status" value="1"/>
</dbReference>
<dbReference type="Gene3D" id="2.40.170.20">
    <property type="entry name" value="TonB-dependent receptor, beta-barrel domain"/>
    <property type="match status" value="1"/>
</dbReference>
<dbReference type="InterPro" id="IPR023997">
    <property type="entry name" value="TonB-dep_OMP_SusC/RagA_CS"/>
</dbReference>
<gene>
    <name evidence="10" type="ORF">ACFSSE_12055</name>
</gene>
<keyword evidence="2 7" id="KW-0813">Transport</keyword>
<dbReference type="PROSITE" id="PS52016">
    <property type="entry name" value="TONB_DEPENDENT_REC_3"/>
    <property type="match status" value="1"/>
</dbReference>
<dbReference type="InterPro" id="IPR037066">
    <property type="entry name" value="Plug_dom_sf"/>
</dbReference>
<accession>A0ABW5TU92</accession>
<name>A0ABW5TU92_9SPHI</name>
<evidence type="ECO:0000256" key="6">
    <source>
        <dbReference type="ARBA" id="ARBA00023237"/>
    </source>
</evidence>
<sequence>MKKIRYLLVLLITVLVIVNGKTAQAQQNYVIKGKVVDSLNKAIAGALIENRKLNLKTLSDANGNFNLTIGRESAQLAVSYLGFETRVLNLRAPYPNLLNVVLNETKQALQEVVVSTGYQTLTPGRMTGSAEVLGESMLNRSTGGNIIERLEGISTSVLFDKRGNSPNLSGTNNQLLIRGLTSINAESEPLVVVDNFPYSGDINNINPNDIESVSILKDAAAASIWGARAGNGVIVITTKKAKYGQKLKVGFSQNYQLTQSPDLFAVPQLSSSSFLAAERILYDNGYYNAFLNNRRLLAVTPGVELFVARANGTLSETDYQNQLAALGQLDSRKDFEKYVYRPATNQQYAINLSGGNDQQSFILSAGYDRYQQHLNTNDGERLTLKLGQNFKVGKKIELQNSINFSNNVANRNSSRGLIGYGQIRQGTRSLYPYAQLADENGNALVIEKDYKLNALNAITTANPFLLDWSYRPLQEMALANNQTKRGNILIESGANWRLNKVLKASVKYQYQNERTNEQDIYAQETYYVRNLINQYTQLNGTNVQRNIPLGGINDLEDIRLNSHALRFQLDGEGEIAKGHFLNGLFGAERRSSETTGNANRQYGYDGETLSNSLVNFNTVYAPFGNLAFADVIPNQLYNIGLRDRNVSLYGQLGYDYERRYVVSLTARKDASNLFGVNTNQKGTPLWSAGFAWNLNEESFYKWEALPILKMRVSYGSAGNVNNSISALTVLRYDNVNSNITNLPTAVIVSPPNSALRWERVNTLNVGLDFSAKNNSVSGSFDVYRKNTSDLLAFEPIDPTTGFGNNTINNASTEGNGWELQLNSINIPGKFNWRTQVLLSYQKTVVKEYQNDFVARNYVSNGGNILPLAGYPVFPIFSYADGGLDPLTGAPRGLIDGVASTDYSAIGSSTAINSLVFHGSALPLYNGIFRNTFSYGAFSLSASLGFKLDYFYRRASIDYGNLATGTGHPDYDLRWQNPGDELVTNVPSFIYPISNQRDLFYGNSVGLVERADHVRLQDVRLSFSPKKSGKKWMPQQTEIFVFGSNLGILWQAGTKVIDPDYGQNIAARATYAVGLRMGF</sequence>
<dbReference type="InterPro" id="IPR039426">
    <property type="entry name" value="TonB-dep_rcpt-like"/>
</dbReference>
<evidence type="ECO:0000256" key="2">
    <source>
        <dbReference type="ARBA" id="ARBA00022448"/>
    </source>
</evidence>
<keyword evidence="11" id="KW-1185">Reference proteome</keyword>
<dbReference type="NCBIfam" id="TIGR04057">
    <property type="entry name" value="SusC_RagA_signa"/>
    <property type="match status" value="1"/>
</dbReference>
<dbReference type="Pfam" id="PF07715">
    <property type="entry name" value="Plug"/>
    <property type="match status" value="1"/>
</dbReference>
<dbReference type="SUPFAM" id="SSF56935">
    <property type="entry name" value="Porins"/>
    <property type="match status" value="1"/>
</dbReference>
<feature type="domain" description="TonB-dependent receptor plug" evidence="9">
    <location>
        <begin position="127"/>
        <end position="233"/>
    </location>
</feature>
<dbReference type="NCBIfam" id="TIGR04056">
    <property type="entry name" value="OMP_RagA_SusC"/>
    <property type="match status" value="1"/>
</dbReference>
<keyword evidence="5 7" id="KW-0472">Membrane</keyword>
<dbReference type="Proteomes" id="UP001597546">
    <property type="component" value="Unassembled WGS sequence"/>
</dbReference>
<evidence type="ECO:0000256" key="3">
    <source>
        <dbReference type="ARBA" id="ARBA00022452"/>
    </source>
</evidence>
<dbReference type="RefSeq" id="WP_379040282.1">
    <property type="nucleotide sequence ID" value="NZ_JBHSKW010000001.1"/>
</dbReference>
<dbReference type="InterPro" id="IPR012910">
    <property type="entry name" value="Plug_dom"/>
</dbReference>
<evidence type="ECO:0000256" key="1">
    <source>
        <dbReference type="ARBA" id="ARBA00004571"/>
    </source>
</evidence>
<dbReference type="EMBL" id="JBHULV010000044">
    <property type="protein sequence ID" value="MFD2732434.1"/>
    <property type="molecule type" value="Genomic_DNA"/>
</dbReference>
<evidence type="ECO:0000256" key="5">
    <source>
        <dbReference type="ARBA" id="ARBA00023136"/>
    </source>
</evidence>
<evidence type="ECO:0000256" key="8">
    <source>
        <dbReference type="SAM" id="SignalP"/>
    </source>
</evidence>
<comment type="subcellular location">
    <subcellularLocation>
        <location evidence="1 7">Cell outer membrane</location>
        <topology evidence="1 7">Multi-pass membrane protein</topology>
    </subcellularLocation>
</comment>
<feature type="chain" id="PRO_5045615988" evidence="8">
    <location>
        <begin position="26"/>
        <end position="1078"/>
    </location>
</feature>
<dbReference type="Gene3D" id="2.170.130.10">
    <property type="entry name" value="TonB-dependent receptor, plug domain"/>
    <property type="match status" value="1"/>
</dbReference>
<organism evidence="10 11">
    <name type="scientific">Pedobacter alpinus</name>
    <dbReference type="NCBI Taxonomy" id="1590643"/>
    <lineage>
        <taxon>Bacteria</taxon>
        <taxon>Pseudomonadati</taxon>
        <taxon>Bacteroidota</taxon>
        <taxon>Sphingobacteriia</taxon>
        <taxon>Sphingobacteriales</taxon>
        <taxon>Sphingobacteriaceae</taxon>
        <taxon>Pedobacter</taxon>
    </lineage>
</organism>
<dbReference type="SUPFAM" id="SSF49464">
    <property type="entry name" value="Carboxypeptidase regulatory domain-like"/>
    <property type="match status" value="1"/>
</dbReference>
<evidence type="ECO:0000259" key="9">
    <source>
        <dbReference type="Pfam" id="PF07715"/>
    </source>
</evidence>
<evidence type="ECO:0000313" key="11">
    <source>
        <dbReference type="Proteomes" id="UP001597546"/>
    </source>
</evidence>
<dbReference type="InterPro" id="IPR023996">
    <property type="entry name" value="TonB-dep_OMP_SusC/RagA"/>
</dbReference>
<dbReference type="InterPro" id="IPR036942">
    <property type="entry name" value="Beta-barrel_TonB_sf"/>
</dbReference>
<evidence type="ECO:0000313" key="10">
    <source>
        <dbReference type="EMBL" id="MFD2732434.1"/>
    </source>
</evidence>
<feature type="signal peptide" evidence="8">
    <location>
        <begin position="1"/>
        <end position="25"/>
    </location>
</feature>
<proteinExistence type="inferred from homology"/>
<keyword evidence="4 7" id="KW-0812">Transmembrane</keyword>
<keyword evidence="3 7" id="KW-1134">Transmembrane beta strand</keyword>
<keyword evidence="6 7" id="KW-0998">Cell outer membrane</keyword>
<comment type="similarity">
    <text evidence="7">Belongs to the TonB-dependent receptor family.</text>
</comment>
<evidence type="ECO:0000256" key="7">
    <source>
        <dbReference type="PROSITE-ProRule" id="PRU01360"/>
    </source>
</evidence>
<evidence type="ECO:0000256" key="4">
    <source>
        <dbReference type="ARBA" id="ARBA00022692"/>
    </source>
</evidence>